<protein>
    <submittedName>
        <fullName evidence="2">Uncharacterized protein</fullName>
    </submittedName>
</protein>
<reference evidence="2" key="1">
    <citation type="submission" date="2021-02" db="EMBL/GenBank/DDBJ databases">
        <authorList>
            <person name="Nowell W R."/>
        </authorList>
    </citation>
    <scope>NUCLEOTIDE SEQUENCE</scope>
</reference>
<accession>A0A815PHR9</accession>
<feature type="non-terminal residue" evidence="2">
    <location>
        <position position="369"/>
    </location>
</feature>
<dbReference type="Proteomes" id="UP000663845">
    <property type="component" value="Unassembled WGS sequence"/>
</dbReference>
<gene>
    <name evidence="2" type="ORF">JYZ213_LOCUS40577</name>
</gene>
<comment type="caution">
    <text evidence="2">The sequence shown here is derived from an EMBL/GenBank/DDBJ whole genome shotgun (WGS) entry which is preliminary data.</text>
</comment>
<feature type="region of interest" description="Disordered" evidence="1">
    <location>
        <begin position="77"/>
        <end position="103"/>
    </location>
</feature>
<proteinExistence type="predicted"/>
<evidence type="ECO:0000256" key="1">
    <source>
        <dbReference type="SAM" id="MobiDB-lite"/>
    </source>
</evidence>
<sequence>MATTSGDEGDNGHGTHSGFFHRSLSPRSFDRLRTEHSDYFYKPKRGPSACKSNITITRPIKAYETVTKLVELLSKGNNIRKPDKQNTEEMESPPLSKKYDDHRSSSHYSSFLSMDGGDLLSSTSTNSSVFSSRTNSSISTVAEQDTQVIIIDELPSQLNETSSLQSKSESNKTIIDEIQTNYSLSPCDVPAIGLNVTTTGVHLVLLELYPQNVNYSTIVFQRYLISLVLDHEHNDWSILNIDLPTITEQEANFRLFTLTHDEFQIILIRLQSFISYNSSLASSFVLNIALTGEQTNEYESKISSRLNKINLNFDIIQCRAESYMIGLEFFLQKQQRIITKDDELIEILNHNYNFEQEKYQLYPYILVHA</sequence>
<organism evidence="2 3">
    <name type="scientific">Adineta steineri</name>
    <dbReference type="NCBI Taxonomy" id="433720"/>
    <lineage>
        <taxon>Eukaryota</taxon>
        <taxon>Metazoa</taxon>
        <taxon>Spiralia</taxon>
        <taxon>Gnathifera</taxon>
        <taxon>Rotifera</taxon>
        <taxon>Eurotatoria</taxon>
        <taxon>Bdelloidea</taxon>
        <taxon>Adinetida</taxon>
        <taxon>Adinetidae</taxon>
        <taxon>Adineta</taxon>
    </lineage>
</organism>
<evidence type="ECO:0000313" key="2">
    <source>
        <dbReference type="EMBL" id="CAF1449072.1"/>
    </source>
</evidence>
<dbReference type="EMBL" id="CAJNOG010001500">
    <property type="protein sequence ID" value="CAF1449072.1"/>
    <property type="molecule type" value="Genomic_DNA"/>
</dbReference>
<dbReference type="AlphaFoldDB" id="A0A815PHR9"/>
<feature type="region of interest" description="Disordered" evidence="1">
    <location>
        <begin position="1"/>
        <end position="24"/>
    </location>
</feature>
<evidence type="ECO:0000313" key="3">
    <source>
        <dbReference type="Proteomes" id="UP000663845"/>
    </source>
</evidence>
<name>A0A815PHR9_9BILA</name>